<dbReference type="InterPro" id="IPR011701">
    <property type="entry name" value="MFS"/>
</dbReference>
<dbReference type="InterPro" id="IPR020846">
    <property type="entry name" value="MFS_dom"/>
</dbReference>
<dbReference type="InterPro" id="IPR050382">
    <property type="entry name" value="MFS_Na/Anion_cotransporter"/>
</dbReference>
<feature type="region of interest" description="Disordered" evidence="5">
    <location>
        <begin position="405"/>
        <end position="435"/>
    </location>
</feature>
<evidence type="ECO:0000313" key="9">
    <source>
        <dbReference type="Proteomes" id="UP001379533"/>
    </source>
</evidence>
<keyword evidence="2 6" id="KW-0812">Transmembrane</keyword>
<protein>
    <submittedName>
        <fullName evidence="8">MFS transporter</fullName>
    </submittedName>
</protein>
<evidence type="ECO:0000256" key="4">
    <source>
        <dbReference type="ARBA" id="ARBA00023136"/>
    </source>
</evidence>
<keyword evidence="3 6" id="KW-1133">Transmembrane helix</keyword>
<feature type="transmembrane region" description="Helical" evidence="6">
    <location>
        <begin position="308"/>
        <end position="328"/>
    </location>
</feature>
<feature type="domain" description="Major facilitator superfamily (MFS) profile" evidence="7">
    <location>
        <begin position="9"/>
        <end position="398"/>
    </location>
</feature>
<feature type="transmembrane region" description="Helical" evidence="6">
    <location>
        <begin position="286"/>
        <end position="302"/>
    </location>
</feature>
<feature type="transmembrane region" description="Helical" evidence="6">
    <location>
        <begin position="212"/>
        <end position="230"/>
    </location>
</feature>
<feature type="transmembrane region" description="Helical" evidence="6">
    <location>
        <begin position="372"/>
        <end position="394"/>
    </location>
</feature>
<feature type="transmembrane region" description="Helical" evidence="6">
    <location>
        <begin position="48"/>
        <end position="67"/>
    </location>
</feature>
<name>A0ABZ2KM32_9BACT</name>
<dbReference type="Pfam" id="PF07690">
    <property type="entry name" value="MFS_1"/>
    <property type="match status" value="1"/>
</dbReference>
<evidence type="ECO:0000313" key="8">
    <source>
        <dbReference type="EMBL" id="WXA99723.1"/>
    </source>
</evidence>
<accession>A0ABZ2KM32</accession>
<dbReference type="CDD" id="cd17319">
    <property type="entry name" value="MFS_ExuT_GudP_like"/>
    <property type="match status" value="1"/>
</dbReference>
<dbReference type="Gene3D" id="1.20.1250.20">
    <property type="entry name" value="MFS general substrate transporter like domains"/>
    <property type="match status" value="2"/>
</dbReference>
<feature type="transmembrane region" description="Helical" evidence="6">
    <location>
        <begin position="131"/>
        <end position="153"/>
    </location>
</feature>
<dbReference type="PROSITE" id="PS50850">
    <property type="entry name" value="MFS"/>
    <property type="match status" value="1"/>
</dbReference>
<dbReference type="Proteomes" id="UP001379533">
    <property type="component" value="Chromosome"/>
</dbReference>
<feature type="transmembrane region" description="Helical" evidence="6">
    <location>
        <begin position="340"/>
        <end position="366"/>
    </location>
</feature>
<keyword evidence="9" id="KW-1185">Reference proteome</keyword>
<keyword evidence="4 6" id="KW-0472">Membrane</keyword>
<dbReference type="PANTHER" id="PTHR11662">
    <property type="entry name" value="SOLUTE CARRIER FAMILY 17"/>
    <property type="match status" value="1"/>
</dbReference>
<proteinExistence type="predicted"/>
<gene>
    <name evidence="8" type="ORF">LZC95_23270</name>
</gene>
<dbReference type="PANTHER" id="PTHR11662:SF285">
    <property type="entry name" value="HEXURONATE TRANSPORTER"/>
    <property type="match status" value="1"/>
</dbReference>
<dbReference type="InterPro" id="IPR036259">
    <property type="entry name" value="MFS_trans_sf"/>
</dbReference>
<sequence>MRTNARWLVIGLVFTVTLINYLDRLTVSVLAPVIMDALRLSNLEYASVGTWFLLAYTISQTLSGRLYDRIGTRRGFMVSVIVWSLAAIGHAFTRGLGGLSAWRFVLGLGEAGNWPGAAKVVAEWFPVRERAFAMGIFNSGAAIGSIVAPPLIVGLQLAYGWQATFVITGGLGFAWFIAWSLLYRPTAREHDPAQLQAKPRVNWMALLRRREVWAIVLTRFLVDPVWWLYISWLPLFLYRVHGFDLKKIGLFAWVPYVAADAGSLLGGFASGYLVKRGWSVRNARRASIGAAAALMPAGILAARAESPFTALALIGLVLFGFQFWINNVQTLPSDWFPSDTVASVAGLGGTGAGIGSMIFLLLTGWVVDHAGYTPILTAAGVLAPAGTLVLFALFPNATLDGLPRPGESVAVEQRQRDDPGEAGALVRHSRKDRRA</sequence>
<evidence type="ECO:0000256" key="2">
    <source>
        <dbReference type="ARBA" id="ARBA00022692"/>
    </source>
</evidence>
<dbReference type="EMBL" id="CP089982">
    <property type="protein sequence ID" value="WXA99723.1"/>
    <property type="molecule type" value="Genomic_DNA"/>
</dbReference>
<feature type="transmembrane region" description="Helical" evidence="6">
    <location>
        <begin position="250"/>
        <end position="274"/>
    </location>
</feature>
<evidence type="ECO:0000259" key="7">
    <source>
        <dbReference type="PROSITE" id="PS50850"/>
    </source>
</evidence>
<comment type="subcellular location">
    <subcellularLocation>
        <location evidence="1">Membrane</location>
        <topology evidence="1">Multi-pass membrane protein</topology>
    </subcellularLocation>
</comment>
<reference evidence="8 9" key="1">
    <citation type="submission" date="2021-12" db="EMBL/GenBank/DDBJ databases">
        <title>Discovery of the Pendulisporaceae a myxobacterial family with distinct sporulation behavior and unique specialized metabolism.</title>
        <authorList>
            <person name="Garcia R."/>
            <person name="Popoff A."/>
            <person name="Bader C.D."/>
            <person name="Loehr J."/>
            <person name="Walesch S."/>
            <person name="Walt C."/>
            <person name="Boldt J."/>
            <person name="Bunk B."/>
            <person name="Haeckl F.J.F.P.J."/>
            <person name="Gunesch A.P."/>
            <person name="Birkelbach J."/>
            <person name="Nuebel U."/>
            <person name="Pietschmann T."/>
            <person name="Bach T."/>
            <person name="Mueller R."/>
        </authorList>
    </citation>
    <scope>NUCLEOTIDE SEQUENCE [LARGE SCALE GENOMIC DNA]</scope>
    <source>
        <strain evidence="8 9">MSr12523</strain>
    </source>
</reference>
<evidence type="ECO:0000256" key="1">
    <source>
        <dbReference type="ARBA" id="ARBA00004141"/>
    </source>
</evidence>
<feature type="transmembrane region" description="Helical" evidence="6">
    <location>
        <begin position="159"/>
        <end position="182"/>
    </location>
</feature>
<evidence type="ECO:0000256" key="6">
    <source>
        <dbReference type="SAM" id="Phobius"/>
    </source>
</evidence>
<dbReference type="RefSeq" id="WP_394850365.1">
    <property type="nucleotide sequence ID" value="NZ_CP089982.1"/>
</dbReference>
<evidence type="ECO:0000256" key="3">
    <source>
        <dbReference type="ARBA" id="ARBA00022989"/>
    </source>
</evidence>
<evidence type="ECO:0000256" key="5">
    <source>
        <dbReference type="SAM" id="MobiDB-lite"/>
    </source>
</evidence>
<dbReference type="SUPFAM" id="SSF103473">
    <property type="entry name" value="MFS general substrate transporter"/>
    <property type="match status" value="1"/>
</dbReference>
<organism evidence="8 9">
    <name type="scientific">Pendulispora brunnea</name>
    <dbReference type="NCBI Taxonomy" id="2905690"/>
    <lineage>
        <taxon>Bacteria</taxon>
        <taxon>Pseudomonadati</taxon>
        <taxon>Myxococcota</taxon>
        <taxon>Myxococcia</taxon>
        <taxon>Myxococcales</taxon>
        <taxon>Sorangiineae</taxon>
        <taxon>Pendulisporaceae</taxon>
        <taxon>Pendulispora</taxon>
    </lineage>
</organism>